<sequence>MSEIASRLRTIPVIKRELILASLKKGERLDGRRPDEFRPISLEVGVIGKAEGSAIVRIGDTKVIAGVKLGIGSPFADTPDEGVLIVNAELSPLASPFFEPGPPGEEDIELARVVDRGLRSAGVLDLSKLVIIPGSKVWSVFIDIYPLDYSGNILDAAGLAAMSALLNAKVPKTSVENSKITILDEKMPLPVKGKIVYVTVAKVGEYLVIDPSFEEEVISDARVTFSITEDGRICAIQKSGEGSFKPSELLKARDMALEASKGLLQMLPTQQ</sequence>
<reference evidence="7 8" key="1">
    <citation type="submission" date="2020-10" db="EMBL/GenBank/DDBJ databases">
        <title>Thermofilum lucidum 3507LT sp. nov. a novel member of Thermofilaceae family isolated from Chile hot spring, and proposal of description order Thermofilales.</title>
        <authorList>
            <person name="Zayulina K.S."/>
            <person name="Elcheninov A.G."/>
            <person name="Toshchakov S.V."/>
            <person name="Kublanov I.V."/>
        </authorList>
    </citation>
    <scope>NUCLEOTIDE SEQUENCE [LARGE SCALE GENOMIC DNA]</scope>
    <source>
        <strain evidence="7 8">3507LT</strain>
    </source>
</reference>
<dbReference type="Gene3D" id="3.30.230.70">
    <property type="entry name" value="GHMP Kinase, N-terminal domain"/>
    <property type="match status" value="1"/>
</dbReference>
<dbReference type="InterPro" id="IPR050590">
    <property type="entry name" value="Exosome_comp_Rrp42_subfam"/>
</dbReference>
<dbReference type="PANTHER" id="PTHR11097">
    <property type="entry name" value="EXOSOME COMPLEX EXONUCLEASE RIBOSOMAL RNA PROCESSING PROTEIN"/>
    <property type="match status" value="1"/>
</dbReference>
<dbReference type="KEGG" id="thel:IG193_04945"/>
<dbReference type="GO" id="GO:0035925">
    <property type="term" value="F:mRNA 3'-UTR AU-rich region binding"/>
    <property type="evidence" value="ECO:0007669"/>
    <property type="project" value="TreeGrafter"/>
</dbReference>
<dbReference type="InterPro" id="IPR015847">
    <property type="entry name" value="ExoRNase_PH_dom2"/>
</dbReference>
<dbReference type="InterPro" id="IPR020869">
    <property type="entry name" value="Rrp42_archaea"/>
</dbReference>
<keyword evidence="3 4" id="KW-0271">Exosome</keyword>
<evidence type="ECO:0000259" key="6">
    <source>
        <dbReference type="Pfam" id="PF03725"/>
    </source>
</evidence>
<keyword evidence="8" id="KW-1185">Reference proteome</keyword>
<keyword evidence="2 4" id="KW-0963">Cytoplasm</keyword>
<evidence type="ECO:0000313" key="7">
    <source>
        <dbReference type="EMBL" id="QOJ78138.1"/>
    </source>
</evidence>
<dbReference type="EMBL" id="CP062310">
    <property type="protein sequence ID" value="QOJ78138.1"/>
    <property type="molecule type" value="Genomic_DNA"/>
</dbReference>
<evidence type="ECO:0000259" key="5">
    <source>
        <dbReference type="Pfam" id="PF01138"/>
    </source>
</evidence>
<dbReference type="RefSeq" id="WP_192818111.1">
    <property type="nucleotide sequence ID" value="NZ_CP062310.1"/>
</dbReference>
<dbReference type="InParanoid" id="A0A7L9FEA7"/>
<proteinExistence type="inferred from homology"/>
<dbReference type="CDD" id="cd11365">
    <property type="entry name" value="RNase_PH_archRRP42"/>
    <property type="match status" value="1"/>
</dbReference>
<evidence type="ECO:0000256" key="3">
    <source>
        <dbReference type="ARBA" id="ARBA00022835"/>
    </source>
</evidence>
<dbReference type="InterPro" id="IPR020568">
    <property type="entry name" value="Ribosomal_Su5_D2-typ_SF"/>
</dbReference>
<dbReference type="GO" id="GO:0000177">
    <property type="term" value="C:cytoplasmic exosome (RNase complex)"/>
    <property type="evidence" value="ECO:0007669"/>
    <property type="project" value="TreeGrafter"/>
</dbReference>
<dbReference type="HAMAP" id="MF_00622">
    <property type="entry name" value="Exosome_Rrp42"/>
    <property type="match status" value="1"/>
</dbReference>
<feature type="domain" description="Exoribonuclease phosphorolytic" evidence="6">
    <location>
        <begin position="195"/>
        <end position="259"/>
    </location>
</feature>
<dbReference type="AlphaFoldDB" id="A0A7L9FEA7"/>
<gene>
    <name evidence="4" type="primary">rrp42</name>
    <name evidence="7" type="ORF">IG193_04945</name>
</gene>
<dbReference type="SUPFAM" id="SSF55666">
    <property type="entry name" value="Ribonuclease PH domain 2-like"/>
    <property type="match status" value="1"/>
</dbReference>
<comment type="similarity">
    <text evidence="4">Belongs to the RNase PH family. Rrp42 subfamily.</text>
</comment>
<comment type="function">
    <text evidence="4">Non-catalytic component of the exosome, which is a complex involved in RNA degradation. Contributes to the structuring of the Rrp41 active site.</text>
</comment>
<dbReference type="InterPro" id="IPR036345">
    <property type="entry name" value="ExoRNase_PH_dom2_sf"/>
</dbReference>
<dbReference type="PANTHER" id="PTHR11097:SF8">
    <property type="entry name" value="EXOSOME COMPLEX COMPONENT RRP42"/>
    <property type="match status" value="1"/>
</dbReference>
<dbReference type="Proteomes" id="UP000594121">
    <property type="component" value="Chromosome"/>
</dbReference>
<name>A0A7L9FEA7_9CREN</name>
<dbReference type="InterPro" id="IPR027408">
    <property type="entry name" value="PNPase/RNase_PH_dom_sf"/>
</dbReference>
<protein>
    <recommendedName>
        <fullName evidence="4">Exosome complex component Rrp42</fullName>
    </recommendedName>
</protein>
<dbReference type="GO" id="GO:0016075">
    <property type="term" value="P:rRNA catabolic process"/>
    <property type="evidence" value="ECO:0007669"/>
    <property type="project" value="TreeGrafter"/>
</dbReference>
<evidence type="ECO:0000313" key="8">
    <source>
        <dbReference type="Proteomes" id="UP000594121"/>
    </source>
</evidence>
<evidence type="ECO:0000256" key="4">
    <source>
        <dbReference type="HAMAP-Rule" id="MF_00622"/>
    </source>
</evidence>
<dbReference type="FunFam" id="3.30.230.70:FF:000017">
    <property type="entry name" value="Exosome complex component Rrp42"/>
    <property type="match status" value="1"/>
</dbReference>
<dbReference type="Pfam" id="PF03725">
    <property type="entry name" value="RNase_PH_C"/>
    <property type="match status" value="1"/>
</dbReference>
<evidence type="ECO:0000256" key="2">
    <source>
        <dbReference type="ARBA" id="ARBA00022490"/>
    </source>
</evidence>
<comment type="subunit">
    <text evidence="4">Component of the archaeal exosome complex. Forms a hexameric ring-like arrangement composed of 3 Rrp41-Rrp42 heterodimers. The hexameric ring associates with a trimer of Rrp4 and/or Csl4 subunits.</text>
</comment>
<evidence type="ECO:0000256" key="1">
    <source>
        <dbReference type="ARBA" id="ARBA00004496"/>
    </source>
</evidence>
<organism evidence="7 8">
    <name type="scientific">Infirmifilum lucidum</name>
    <dbReference type="NCBI Taxonomy" id="2776706"/>
    <lineage>
        <taxon>Archaea</taxon>
        <taxon>Thermoproteota</taxon>
        <taxon>Thermoprotei</taxon>
        <taxon>Thermofilales</taxon>
        <taxon>Thermofilaceae</taxon>
        <taxon>Infirmifilum</taxon>
    </lineage>
</organism>
<dbReference type="Pfam" id="PF01138">
    <property type="entry name" value="RNase_PH"/>
    <property type="match status" value="1"/>
</dbReference>
<dbReference type="FunCoup" id="A0A7L9FEA7">
    <property type="interactions" value="158"/>
</dbReference>
<accession>A0A7L9FEA7</accession>
<dbReference type="GeneID" id="59149219"/>
<dbReference type="NCBIfam" id="NF003282">
    <property type="entry name" value="PRK04282.1-1"/>
    <property type="match status" value="1"/>
</dbReference>
<feature type="domain" description="Exoribonuclease phosphorolytic" evidence="5">
    <location>
        <begin position="36"/>
        <end position="171"/>
    </location>
</feature>
<comment type="subcellular location">
    <subcellularLocation>
        <location evidence="1 4">Cytoplasm</location>
    </subcellularLocation>
</comment>
<dbReference type="SUPFAM" id="SSF54211">
    <property type="entry name" value="Ribosomal protein S5 domain 2-like"/>
    <property type="match status" value="1"/>
</dbReference>
<dbReference type="InterPro" id="IPR001247">
    <property type="entry name" value="ExoRNase_PH_dom1"/>
</dbReference>